<dbReference type="EMBL" id="FXTH01000011">
    <property type="protein sequence ID" value="SMO75110.1"/>
    <property type="molecule type" value="Genomic_DNA"/>
</dbReference>
<accession>A0A521DW62</accession>
<protein>
    <submittedName>
        <fullName evidence="1">Uncharacterized protein</fullName>
    </submittedName>
</protein>
<keyword evidence="2" id="KW-1185">Reference proteome</keyword>
<gene>
    <name evidence="1" type="ORF">SAMN06265218_111138</name>
</gene>
<evidence type="ECO:0000313" key="2">
    <source>
        <dbReference type="Proteomes" id="UP000317593"/>
    </source>
</evidence>
<name>A0A521DW62_9BACT</name>
<proteinExistence type="predicted"/>
<evidence type="ECO:0000313" key="1">
    <source>
        <dbReference type="EMBL" id="SMO75110.1"/>
    </source>
</evidence>
<dbReference type="AlphaFoldDB" id="A0A521DW62"/>
<organism evidence="1 2">
    <name type="scientific">Fodinibius sediminis</name>
    <dbReference type="NCBI Taxonomy" id="1214077"/>
    <lineage>
        <taxon>Bacteria</taxon>
        <taxon>Pseudomonadati</taxon>
        <taxon>Balneolota</taxon>
        <taxon>Balneolia</taxon>
        <taxon>Balneolales</taxon>
        <taxon>Balneolaceae</taxon>
        <taxon>Fodinibius</taxon>
    </lineage>
</organism>
<dbReference type="Proteomes" id="UP000317593">
    <property type="component" value="Unassembled WGS sequence"/>
</dbReference>
<sequence length="206" mass="23449">MIRARYRSTTCFSFRREQATTKMAQTYFCPTPYAAKVALIISGVRKGKDPHELTKKLSKTNIIPHPWGEGVVNTHLVKHWEPPRGNDLPPDYLSPTVVYREFLYFDGGVDLYFEPEIKEVIQPLLTGVYSYGKQGSFFVFESLDEEKDPPEPTVTFSGSDFKDNAIWEKVSNFEGSNRKPREDVEIGIAMTMLGASGDHVHYKFGE</sequence>
<reference evidence="1 2" key="1">
    <citation type="submission" date="2017-05" db="EMBL/GenBank/DDBJ databases">
        <authorList>
            <person name="Varghese N."/>
            <person name="Submissions S."/>
        </authorList>
    </citation>
    <scope>NUCLEOTIDE SEQUENCE [LARGE SCALE GENOMIC DNA]</scope>
    <source>
        <strain evidence="1 2">DSM 21194</strain>
    </source>
</reference>